<feature type="transmembrane region" description="Helical" evidence="4">
    <location>
        <begin position="101"/>
        <end position="126"/>
    </location>
</feature>
<proteinExistence type="predicted"/>
<accession>A0A098GA17</accession>
<dbReference type="PANTHER" id="PTHR23539:SF1">
    <property type="entry name" value="MAJOR FACILITATOR SUPERFAMILY (MFS) PROFILE DOMAIN-CONTAINING PROTEIN"/>
    <property type="match status" value="1"/>
</dbReference>
<dbReference type="EMBL" id="LN614827">
    <property type="protein sequence ID" value="CEG58330.1"/>
    <property type="molecule type" value="Genomic_DNA"/>
</dbReference>
<name>A0A098GA17_9GAMM</name>
<feature type="transmembrane region" description="Helical" evidence="4">
    <location>
        <begin position="289"/>
        <end position="307"/>
    </location>
</feature>
<dbReference type="RefSeq" id="WP_045096670.1">
    <property type="nucleotide sequence ID" value="NZ_LN614827.1"/>
</dbReference>
<keyword evidence="2 4" id="KW-1133">Transmembrane helix</keyword>
<dbReference type="InterPro" id="IPR011701">
    <property type="entry name" value="MFS"/>
</dbReference>
<evidence type="ECO:0000313" key="6">
    <source>
        <dbReference type="EMBL" id="CEG58330.1"/>
    </source>
</evidence>
<feature type="transmembrane region" description="Helical" evidence="4">
    <location>
        <begin position="138"/>
        <end position="159"/>
    </location>
</feature>
<dbReference type="InterPro" id="IPR020846">
    <property type="entry name" value="MFS_dom"/>
</dbReference>
<evidence type="ECO:0000256" key="3">
    <source>
        <dbReference type="ARBA" id="ARBA00023136"/>
    </source>
</evidence>
<reference evidence="7" key="1">
    <citation type="submission" date="2014-09" db="EMBL/GenBank/DDBJ databases">
        <authorList>
            <person name="Gomez-Valero L."/>
        </authorList>
    </citation>
    <scope>NUCLEOTIDE SEQUENCE [LARGE SCALE GENOMIC DNA]</scope>
    <source>
        <strain evidence="7">ATCC700992</strain>
    </source>
</reference>
<dbReference type="OrthoDB" id="9812574at2"/>
<feature type="transmembrane region" description="Helical" evidence="4">
    <location>
        <begin position="313"/>
        <end position="336"/>
    </location>
</feature>
<feature type="transmembrane region" description="Helical" evidence="4">
    <location>
        <begin position="165"/>
        <end position="185"/>
    </location>
</feature>
<evidence type="ECO:0000256" key="2">
    <source>
        <dbReference type="ARBA" id="ARBA00022989"/>
    </source>
</evidence>
<dbReference type="HOGENOM" id="CLU_038484_0_0_6"/>
<dbReference type="PANTHER" id="PTHR23539">
    <property type="entry name" value="MFS TRANSPORTER"/>
    <property type="match status" value="1"/>
</dbReference>
<dbReference type="SUPFAM" id="SSF103473">
    <property type="entry name" value="MFS general substrate transporter"/>
    <property type="match status" value="1"/>
</dbReference>
<evidence type="ECO:0000256" key="4">
    <source>
        <dbReference type="SAM" id="Phobius"/>
    </source>
</evidence>
<organism evidence="6 7">
    <name type="scientific">Legionella fallonii LLAP-10</name>
    <dbReference type="NCBI Taxonomy" id="1212491"/>
    <lineage>
        <taxon>Bacteria</taxon>
        <taxon>Pseudomonadati</taxon>
        <taxon>Pseudomonadota</taxon>
        <taxon>Gammaproteobacteria</taxon>
        <taxon>Legionellales</taxon>
        <taxon>Legionellaceae</taxon>
        <taxon>Legionella</taxon>
    </lineage>
</organism>
<keyword evidence="1 4" id="KW-0812">Transmembrane</keyword>
<feature type="domain" description="Major facilitator superfamily (MFS) profile" evidence="5">
    <location>
        <begin position="214"/>
        <end position="411"/>
    </location>
</feature>
<feature type="transmembrane region" description="Helical" evidence="4">
    <location>
        <begin position="348"/>
        <end position="371"/>
    </location>
</feature>
<dbReference type="Gene3D" id="1.20.1250.20">
    <property type="entry name" value="MFS general substrate transporter like domains"/>
    <property type="match status" value="2"/>
</dbReference>
<dbReference type="AlphaFoldDB" id="A0A098GA17"/>
<dbReference type="KEGG" id="lfa:LFA_2979"/>
<dbReference type="PROSITE" id="PS50850">
    <property type="entry name" value="MFS"/>
    <property type="match status" value="1"/>
</dbReference>
<protein>
    <recommendedName>
        <fullName evidence="5">Major facilitator superfamily (MFS) profile domain-containing protein</fullName>
    </recommendedName>
</protein>
<feature type="transmembrane region" description="Helical" evidence="4">
    <location>
        <begin position="377"/>
        <end position="399"/>
    </location>
</feature>
<dbReference type="GO" id="GO:0022857">
    <property type="term" value="F:transmembrane transporter activity"/>
    <property type="evidence" value="ECO:0007669"/>
    <property type="project" value="InterPro"/>
</dbReference>
<feature type="transmembrane region" description="Helical" evidence="4">
    <location>
        <begin position="223"/>
        <end position="245"/>
    </location>
</feature>
<keyword evidence="3 4" id="KW-0472">Membrane</keyword>
<keyword evidence="7" id="KW-1185">Reference proteome</keyword>
<dbReference type="InterPro" id="IPR036259">
    <property type="entry name" value="MFS_trans_sf"/>
</dbReference>
<evidence type="ECO:0000256" key="1">
    <source>
        <dbReference type="ARBA" id="ARBA00022692"/>
    </source>
</evidence>
<feature type="transmembrane region" description="Helical" evidence="4">
    <location>
        <begin position="77"/>
        <end position="95"/>
    </location>
</feature>
<feature type="transmembrane region" description="Helical" evidence="4">
    <location>
        <begin position="257"/>
        <end position="282"/>
    </location>
</feature>
<evidence type="ECO:0000313" key="7">
    <source>
        <dbReference type="Proteomes" id="UP000032430"/>
    </source>
</evidence>
<feature type="transmembrane region" description="Helical" evidence="4">
    <location>
        <begin position="49"/>
        <end position="70"/>
    </location>
</feature>
<dbReference type="STRING" id="1212491.LFA_2979"/>
<evidence type="ECO:0000259" key="5">
    <source>
        <dbReference type="PROSITE" id="PS50850"/>
    </source>
</evidence>
<dbReference type="Pfam" id="PF07690">
    <property type="entry name" value="MFS_1"/>
    <property type="match status" value="1"/>
</dbReference>
<dbReference type="Proteomes" id="UP000032430">
    <property type="component" value="Chromosome I"/>
</dbReference>
<sequence length="411" mass="43975">MKNSLSSRSLLALSLLIFFIADIQGGIGPILSIYLRSNLGWDTGQVGMALATTGIVGALFQIPSGIIIDAIRFKRSLIFFACTCIILSCAILLSQTSLYPIIVAQSLVGLASSLIPPSIAAISLGLVGKDLFPKRVSINESIVHAGTVVAIIIIGLTAQLYGHSWIIYGTIMFAILALIPIPFINASEINYSVARELPLIQKGIDETQATPISFLQLAKSKSILIFFSAVIVFHFANAAQLPLVGQELAKINPENDSIFMAGCIVLAQIIMVVIAFLLGFIINKIGRKPIFLFAFIFLILRALLFSITENSFYLLIIQLLDGISAGIFGVVAVVIVSDLASGTGRFNFLLGALGLCVGIGSSLSNIIAGFITKTYGFHVGFISLAFMATIGVFTYAFALQETKKISTEKIL</sequence>
<gene>
    <name evidence="6" type="ORF">LFA_2979</name>
</gene>